<reference evidence="1 2" key="1">
    <citation type="submission" date="2017-10" db="EMBL/GenBank/DDBJ databases">
        <title>Extensive intraspecific genome diversity in a model arbuscular mycorrhizal fungus.</title>
        <authorList>
            <person name="Chen E.C.H."/>
            <person name="Morin E."/>
            <person name="Baudet D."/>
            <person name="Noel J."/>
            <person name="Ndikumana S."/>
            <person name="Charron P."/>
            <person name="St-Onge C."/>
            <person name="Giorgi J."/>
            <person name="Grigoriev I.V."/>
            <person name="Roux C."/>
            <person name="Martin F.M."/>
            <person name="Corradi N."/>
        </authorList>
    </citation>
    <scope>NUCLEOTIDE SEQUENCE [LARGE SCALE GENOMIC DNA]</scope>
    <source>
        <strain evidence="1 2">A1</strain>
    </source>
</reference>
<protein>
    <submittedName>
        <fullName evidence="1">Uncharacterized protein</fullName>
    </submittedName>
</protein>
<dbReference type="OrthoDB" id="2408008at2759"/>
<name>A0A2I1FBW6_9GLOM</name>
<sequence length="162" mass="19132">MKERSEDTNSLDSLEIVEVKKIVDCDVNRKGLSLQNGNLIFNNEFAIDRNIRRTLSKPLQYRQFEIHLSHNSLQLIKDFALDNLINWEFTKFWMTYNSFDLPTSKQHTKLTSWKFKASTQQLPTLDIMNRKFPDIMNGLSYVMRRRNLIIIYGNVANIETDL</sequence>
<gene>
    <name evidence="1" type="ORF">RhiirA1_473967</name>
</gene>
<evidence type="ECO:0000313" key="2">
    <source>
        <dbReference type="Proteomes" id="UP000232688"/>
    </source>
</evidence>
<evidence type="ECO:0000313" key="1">
    <source>
        <dbReference type="EMBL" id="PKC56462.1"/>
    </source>
</evidence>
<dbReference type="AlphaFoldDB" id="A0A2I1FBW6"/>
<dbReference type="EMBL" id="LLXH01002139">
    <property type="protein sequence ID" value="PKC56462.1"/>
    <property type="molecule type" value="Genomic_DNA"/>
</dbReference>
<proteinExistence type="predicted"/>
<comment type="caution">
    <text evidence="1">The sequence shown here is derived from an EMBL/GenBank/DDBJ whole genome shotgun (WGS) entry which is preliminary data.</text>
</comment>
<reference evidence="1 2" key="2">
    <citation type="submission" date="2017-10" db="EMBL/GenBank/DDBJ databases">
        <title>Genome analyses suggest a sexual origin of heterokaryosis in a supposedly ancient asexual fungus.</title>
        <authorList>
            <person name="Corradi N."/>
            <person name="Sedzielewska K."/>
            <person name="Noel J."/>
            <person name="Charron P."/>
            <person name="Farinelli L."/>
            <person name="Marton T."/>
            <person name="Kruger M."/>
            <person name="Pelin A."/>
            <person name="Brachmann A."/>
            <person name="Corradi N."/>
        </authorList>
    </citation>
    <scope>NUCLEOTIDE SEQUENCE [LARGE SCALE GENOMIC DNA]</scope>
    <source>
        <strain evidence="1 2">A1</strain>
    </source>
</reference>
<dbReference type="VEuPathDB" id="FungiDB:RhiirA1_473967"/>
<dbReference type="Proteomes" id="UP000232688">
    <property type="component" value="Unassembled WGS sequence"/>
</dbReference>
<accession>A0A2I1FBW6</accession>
<organism evidence="1 2">
    <name type="scientific">Rhizophagus irregularis</name>
    <dbReference type="NCBI Taxonomy" id="588596"/>
    <lineage>
        <taxon>Eukaryota</taxon>
        <taxon>Fungi</taxon>
        <taxon>Fungi incertae sedis</taxon>
        <taxon>Mucoromycota</taxon>
        <taxon>Glomeromycotina</taxon>
        <taxon>Glomeromycetes</taxon>
        <taxon>Glomerales</taxon>
        <taxon>Glomeraceae</taxon>
        <taxon>Rhizophagus</taxon>
    </lineage>
</organism>